<gene>
    <name evidence="10" type="ORF">FHY32_001672</name>
</gene>
<sequence>MHFFPNLRIGQRLALGFLAIIVLMVILTVVGIQRVRSIDQQLTAINEVNSVKQRYAINFRGSVHDRAIALRDVVLMDDPAERHAAEQSIDKLAADYARAAQPLDDMIASSTDAKEKDILQQIKSIEQRTLPLIAQVRAFRDAADKAQAEQHLLQQARPAFIAWLASINAFIDLQEAKNRQAARQAVATARGFAMLMVMSTVVALLLGAAIAFLLTRSVVLPLRQSLRLAQRINDGDLRSQDAATGNDESGQLLRAMQQMQRRLQEVIWAQRSMAARHDAGEISYRTDPQGFPGEYGDMVQDTNALVHAHVQTQLRMTQVMGSYAIGDLTQDIEQYPGEKSAITATMQQVKRNLQAINAQIQELTQAACAGDFALRGKAETFEHDFRLMVENLNTMMATSDTNLASFSGLLRAIADGDLTVRMSGNFHGVFASMRDDANSTVHRLTDIVTRIQTTSNSISFAAEDIASGNQQLAQRSEQQAASLEETAASMEELTSTVKQNAEHATRANQLARGAAAIASEGRDAVGQVIEQMSGIEASSRRIADIISVIDGIAFQTNILALNAAVEAARAGEQGRGFAVVASEVRTLSHRSSDAAKEIKRLIDDSVQRVADGSTLVHKAGTTMGEIVTSVQHVTDIMAHISAASQEQAGGIEQVNHTIAQMDETTQHNVRLVEAASTAAHALEQHSAQLTRAVEVFKVNATVL</sequence>
<feature type="transmembrane region" description="Helical" evidence="7">
    <location>
        <begin position="192"/>
        <end position="214"/>
    </location>
</feature>
<dbReference type="InterPro" id="IPR047347">
    <property type="entry name" value="YvaQ-like_sensor"/>
</dbReference>
<feature type="domain" description="Methyl-accepting transducer" evidence="8">
    <location>
        <begin position="454"/>
        <end position="683"/>
    </location>
</feature>
<dbReference type="PANTHER" id="PTHR43531">
    <property type="entry name" value="PROTEIN ICFG"/>
    <property type="match status" value="1"/>
</dbReference>
<dbReference type="GO" id="GO:0004888">
    <property type="term" value="F:transmembrane signaling receptor activity"/>
    <property type="evidence" value="ECO:0007669"/>
    <property type="project" value="TreeGrafter"/>
</dbReference>
<dbReference type="Pfam" id="PF00672">
    <property type="entry name" value="HAMP"/>
    <property type="match status" value="1"/>
</dbReference>
<evidence type="ECO:0000259" key="8">
    <source>
        <dbReference type="PROSITE" id="PS50111"/>
    </source>
</evidence>
<comment type="subcellular location">
    <subcellularLocation>
        <location evidence="1">Membrane</location>
    </subcellularLocation>
</comment>
<dbReference type="PROSITE" id="PS50885">
    <property type="entry name" value="HAMP"/>
    <property type="match status" value="2"/>
</dbReference>
<evidence type="ECO:0000256" key="1">
    <source>
        <dbReference type="ARBA" id="ARBA00004370"/>
    </source>
</evidence>
<dbReference type="CDD" id="cd19411">
    <property type="entry name" value="MCP2201-like_sensor"/>
    <property type="match status" value="1"/>
</dbReference>
<dbReference type="Proteomes" id="UP000576603">
    <property type="component" value="Unassembled WGS sequence"/>
</dbReference>
<dbReference type="Pfam" id="PF12729">
    <property type="entry name" value="4HB_MCP_1"/>
    <property type="match status" value="1"/>
</dbReference>
<evidence type="ECO:0000256" key="3">
    <source>
        <dbReference type="ARBA" id="ARBA00023224"/>
    </source>
</evidence>
<dbReference type="SMART" id="SM00283">
    <property type="entry name" value="MA"/>
    <property type="match status" value="1"/>
</dbReference>
<feature type="domain" description="HAMP" evidence="9">
    <location>
        <begin position="403"/>
        <end position="449"/>
    </location>
</feature>
<feature type="transmembrane region" description="Helical" evidence="7">
    <location>
        <begin position="12"/>
        <end position="32"/>
    </location>
</feature>
<evidence type="ECO:0000313" key="11">
    <source>
        <dbReference type="Proteomes" id="UP000576603"/>
    </source>
</evidence>
<dbReference type="Pfam" id="PF00015">
    <property type="entry name" value="MCPsignal"/>
    <property type="match status" value="1"/>
</dbReference>
<dbReference type="InterPro" id="IPR041395">
    <property type="entry name" value="McpB_HAMP_3rd"/>
</dbReference>
<dbReference type="EMBL" id="JACHNL010000003">
    <property type="protein sequence ID" value="MBB4723335.1"/>
    <property type="molecule type" value="Genomic_DNA"/>
</dbReference>
<keyword evidence="7" id="KW-0812">Transmembrane</keyword>
<keyword evidence="6" id="KW-0175">Coiled coil</keyword>
<dbReference type="GO" id="GO:0005886">
    <property type="term" value="C:plasma membrane"/>
    <property type="evidence" value="ECO:0007669"/>
    <property type="project" value="TreeGrafter"/>
</dbReference>
<keyword evidence="2" id="KW-0488">Methylation</keyword>
<dbReference type="GO" id="GO:0007165">
    <property type="term" value="P:signal transduction"/>
    <property type="evidence" value="ECO:0007669"/>
    <property type="project" value="UniProtKB-KW"/>
</dbReference>
<dbReference type="Gene3D" id="1.20.120.1530">
    <property type="match status" value="2"/>
</dbReference>
<keyword evidence="3 5" id="KW-0807">Transducer</keyword>
<dbReference type="CDD" id="cd06225">
    <property type="entry name" value="HAMP"/>
    <property type="match status" value="1"/>
</dbReference>
<evidence type="ECO:0000313" key="10">
    <source>
        <dbReference type="EMBL" id="MBB4723335.1"/>
    </source>
</evidence>
<reference evidence="10 11" key="1">
    <citation type="submission" date="2020-08" db="EMBL/GenBank/DDBJ databases">
        <title>Studying the diversity of plant-associated saprophytic bacteria and their role in host health and plant-pathogen interactions.</title>
        <authorList>
            <person name="Potnis N."/>
        </authorList>
    </citation>
    <scope>NUCLEOTIDE SEQUENCE [LARGE SCALE GENOMIC DNA]</scope>
    <source>
        <strain evidence="10 11">CFBP 7922</strain>
    </source>
</reference>
<evidence type="ECO:0000256" key="5">
    <source>
        <dbReference type="PROSITE-ProRule" id="PRU00284"/>
    </source>
</evidence>
<dbReference type="RefSeq" id="WP_184420713.1">
    <property type="nucleotide sequence ID" value="NZ_JACHNK010000003.1"/>
</dbReference>
<dbReference type="FunFam" id="1.10.287.950:FF:000001">
    <property type="entry name" value="Methyl-accepting chemotaxis sensory transducer"/>
    <property type="match status" value="1"/>
</dbReference>
<dbReference type="PANTHER" id="PTHR43531:SF14">
    <property type="entry name" value="METHYL-ACCEPTING CHEMOTAXIS PROTEIN I-RELATED"/>
    <property type="match status" value="1"/>
</dbReference>
<evidence type="ECO:0000256" key="2">
    <source>
        <dbReference type="ARBA" id="ARBA00022481"/>
    </source>
</evidence>
<dbReference type="InterPro" id="IPR024478">
    <property type="entry name" value="HlyB_4HB_MCP"/>
</dbReference>
<dbReference type="InterPro" id="IPR051310">
    <property type="entry name" value="MCP_chemotaxis"/>
</dbReference>
<keyword evidence="7" id="KW-1133">Transmembrane helix</keyword>
<dbReference type="Gene3D" id="1.10.287.950">
    <property type="entry name" value="Methyl-accepting chemotaxis protein"/>
    <property type="match status" value="1"/>
</dbReference>
<evidence type="ECO:0000256" key="6">
    <source>
        <dbReference type="SAM" id="Coils"/>
    </source>
</evidence>
<dbReference type="InterPro" id="IPR004089">
    <property type="entry name" value="MCPsignal_dom"/>
</dbReference>
<evidence type="ECO:0000259" key="9">
    <source>
        <dbReference type="PROSITE" id="PS50885"/>
    </source>
</evidence>
<comment type="caution">
    <text evidence="10">The sequence shown here is derived from an EMBL/GenBank/DDBJ whole genome shotgun (WGS) entry which is preliminary data.</text>
</comment>
<dbReference type="GO" id="GO:0006935">
    <property type="term" value="P:chemotaxis"/>
    <property type="evidence" value="ECO:0007669"/>
    <property type="project" value="UniProtKB-KW"/>
</dbReference>
<feature type="coiled-coil region" evidence="6">
    <location>
        <begin position="339"/>
        <end position="366"/>
    </location>
</feature>
<organism evidence="10 11">
    <name type="scientific">Xanthomonas euvesicatoria</name>
    <dbReference type="NCBI Taxonomy" id="456327"/>
    <lineage>
        <taxon>Bacteria</taxon>
        <taxon>Pseudomonadati</taxon>
        <taxon>Pseudomonadota</taxon>
        <taxon>Gammaproteobacteria</taxon>
        <taxon>Lysobacterales</taxon>
        <taxon>Lysobacteraceae</taxon>
        <taxon>Xanthomonas</taxon>
    </lineage>
</organism>
<evidence type="ECO:0000256" key="4">
    <source>
        <dbReference type="ARBA" id="ARBA00029447"/>
    </source>
</evidence>
<dbReference type="SMART" id="SM00304">
    <property type="entry name" value="HAMP"/>
    <property type="match status" value="3"/>
</dbReference>
<dbReference type="Pfam" id="PF18575">
    <property type="entry name" value="HAMP_N3"/>
    <property type="match status" value="1"/>
</dbReference>
<dbReference type="PROSITE" id="PS50111">
    <property type="entry name" value="CHEMOTAXIS_TRANSDUC_2"/>
    <property type="match status" value="1"/>
</dbReference>
<dbReference type="Pfam" id="PF18947">
    <property type="entry name" value="HAMP_2"/>
    <property type="match status" value="1"/>
</dbReference>
<evidence type="ECO:0000256" key="7">
    <source>
        <dbReference type="SAM" id="Phobius"/>
    </source>
</evidence>
<dbReference type="CDD" id="cd11386">
    <property type="entry name" value="MCP_signal"/>
    <property type="match status" value="1"/>
</dbReference>
<dbReference type="AlphaFoldDB" id="A0AAW3U4A7"/>
<name>A0AAW3U4A7_XANEU</name>
<dbReference type="SUPFAM" id="SSF58104">
    <property type="entry name" value="Methyl-accepting chemotaxis protein (MCP) signaling domain"/>
    <property type="match status" value="1"/>
</dbReference>
<dbReference type="SUPFAM" id="SSF158472">
    <property type="entry name" value="HAMP domain-like"/>
    <property type="match status" value="1"/>
</dbReference>
<feature type="domain" description="HAMP" evidence="9">
    <location>
        <begin position="216"/>
        <end position="268"/>
    </location>
</feature>
<proteinExistence type="inferred from homology"/>
<comment type="similarity">
    <text evidence="4">Belongs to the methyl-accepting chemotaxis (MCP) protein family.</text>
</comment>
<accession>A0AAW3U4A7</accession>
<keyword evidence="7" id="KW-0472">Membrane</keyword>
<dbReference type="InterPro" id="IPR003660">
    <property type="entry name" value="HAMP_dom"/>
</dbReference>
<protein>
    <submittedName>
        <fullName evidence="10">Methyl-accepting chemotaxis protein</fullName>
    </submittedName>
</protein>